<dbReference type="Gene3D" id="3.30.460.40">
    <property type="match status" value="1"/>
</dbReference>
<dbReference type="SUPFAM" id="SSF81301">
    <property type="entry name" value="Nucleotidyltransferase"/>
    <property type="match status" value="1"/>
</dbReference>
<dbReference type="EMBL" id="CCNB01000007">
    <property type="protein sequence ID" value="CDX32250.1"/>
    <property type="molecule type" value="Genomic_DNA"/>
</dbReference>
<proteinExistence type="predicted"/>
<evidence type="ECO:0000313" key="2">
    <source>
        <dbReference type="Proteomes" id="UP000046373"/>
    </source>
</evidence>
<protein>
    <recommendedName>
        <fullName evidence="3">Nucleotidyltransferase family protein</fullName>
    </recommendedName>
</protein>
<dbReference type="Proteomes" id="UP000046373">
    <property type="component" value="Unassembled WGS sequence"/>
</dbReference>
<gene>
    <name evidence="1" type="ORF">MPLDJ20_150091</name>
</gene>
<evidence type="ECO:0008006" key="3">
    <source>
        <dbReference type="Google" id="ProtNLM"/>
    </source>
</evidence>
<reference evidence="1 2" key="1">
    <citation type="submission" date="2014-08" db="EMBL/GenBank/DDBJ databases">
        <authorList>
            <person name="Moulin Lionel"/>
        </authorList>
    </citation>
    <scope>NUCLEOTIDE SEQUENCE [LARGE SCALE GENOMIC DNA]</scope>
</reference>
<accession>A0A090GIN9</accession>
<evidence type="ECO:0000313" key="1">
    <source>
        <dbReference type="EMBL" id="CDX32250.1"/>
    </source>
</evidence>
<dbReference type="InterPro" id="IPR043519">
    <property type="entry name" value="NT_sf"/>
</dbReference>
<organism evidence="1 2">
    <name type="scientific">Mesorhizobium plurifarium</name>
    <dbReference type="NCBI Taxonomy" id="69974"/>
    <lineage>
        <taxon>Bacteria</taxon>
        <taxon>Pseudomonadati</taxon>
        <taxon>Pseudomonadota</taxon>
        <taxon>Alphaproteobacteria</taxon>
        <taxon>Hyphomicrobiales</taxon>
        <taxon>Phyllobacteriaceae</taxon>
        <taxon>Mesorhizobium</taxon>
    </lineage>
</organism>
<name>A0A090GIN9_MESPL</name>
<dbReference type="AlphaFoldDB" id="A0A090GIN9"/>
<dbReference type="GeneID" id="31889392"/>
<sequence>MTNDELPGVLATLPVIDAKAEPTLKSAEAEAFYTNAIRELAATDIPFLVAGTYAVSAYTGVVRQTKDLDIFCKAGDCPRILAHFRDIGYAVEIEDDRWLGKVFEGPHFFDVIFASANGTMQVEDQWLEHARQVELLGSRVRIIGPTELIWSKCFIQDRGRHDGADIAHTILKAHDQIDWHRLLSYLDVHWEVLLMQLLNFRWIYPSERDLVPDWLLDDLLKRLATQRRLPSPRMKICRGRLLSQIDYEIDVKEWGFAGVGGVGELRDG</sequence>